<evidence type="ECO:0000313" key="3">
    <source>
        <dbReference type="Proteomes" id="UP000694680"/>
    </source>
</evidence>
<feature type="compositionally biased region" description="Low complexity" evidence="1">
    <location>
        <begin position="19"/>
        <end position="33"/>
    </location>
</feature>
<protein>
    <recommendedName>
        <fullName evidence="4">Lung adenoma susceptibility protein 2</fullName>
    </recommendedName>
</protein>
<dbReference type="InterPro" id="IPR052679">
    <property type="entry name" value="Cell_Prolif_Regulator"/>
</dbReference>
<dbReference type="OrthoDB" id="9934714at2759"/>
<dbReference type="GeneID" id="114472840"/>
<dbReference type="PANTHER" id="PTHR35079:SF1">
    <property type="entry name" value="LUNG ADENOMA SUSCEPTIBILITY PROTEIN 2"/>
    <property type="match status" value="1"/>
</dbReference>
<reference evidence="2" key="3">
    <citation type="submission" date="2025-09" db="UniProtKB">
        <authorList>
            <consortium name="Ensembl"/>
        </authorList>
    </citation>
    <scope>IDENTIFICATION</scope>
</reference>
<feature type="region of interest" description="Disordered" evidence="1">
    <location>
        <begin position="482"/>
        <end position="514"/>
    </location>
</feature>
<evidence type="ECO:0000313" key="2">
    <source>
        <dbReference type="Ensembl" id="ENSGWIP00000008866.1"/>
    </source>
</evidence>
<name>A0A8C5DM06_GOUWI</name>
<keyword evidence="3" id="KW-1185">Reference proteome</keyword>
<sequence length="514" mass="56661">MELGGLNGERLSPESTVTSLLSSSGHLRSSLRPPDYDTTFRYRDTDYDSASEALDAYIADFERSRQKCGSLTGSLTLPTPHRPFASVLRNKDVLRERLTERELDFLHLPVSSLLHRSNQDRMSMTTEELLAIPNDGSEPVTHTSAYIQALFSRSGASQSQPIPSSSNRSEQRAFTGLNNSYTKSYHPKQRHQLFSSPLRSSRSRGRSGVTKGQTGTDVFKSNHRAVTSHGPETSLSLHLHPCDFSEPHLPTECFLHPGALRTGAPSWVAELEEAEEDTELTASQESQLTLRDLRLQFAEQISQLAVERQGGDIMANLSRDNKIESLIQKADKVLSTLSQGSAGEPLDSVRPESSDALSPVHTEDLLHYSHLCSPPLTVGSTVGKLTEAHTHRLEEPVGGSADGSSWKQPGPVEAFKQMLFRLQAVETQLQQQQHPPPAPAPSDGLQTPVKQRPDETQVHSCPASPSLQRALYHLSRLKLLVQESGEKEEEKDEDEGRYSASPADRPDSSQQEPS</sequence>
<gene>
    <name evidence="2" type="primary">c12h18orf54</name>
</gene>
<feature type="region of interest" description="Disordered" evidence="1">
    <location>
        <begin position="1"/>
        <end position="35"/>
    </location>
</feature>
<feature type="compositionally biased region" description="Acidic residues" evidence="1">
    <location>
        <begin position="486"/>
        <end position="495"/>
    </location>
</feature>
<dbReference type="AlphaFoldDB" id="A0A8C5DM06"/>
<evidence type="ECO:0008006" key="4">
    <source>
        <dbReference type="Google" id="ProtNLM"/>
    </source>
</evidence>
<dbReference type="RefSeq" id="XP_028317915.1">
    <property type="nucleotide sequence ID" value="XM_028462114.1"/>
</dbReference>
<proteinExistence type="predicted"/>
<dbReference type="Ensembl" id="ENSGWIT00000009897.1">
    <property type="protein sequence ID" value="ENSGWIP00000008866.1"/>
    <property type="gene ID" value="ENSGWIG00000005282.1"/>
</dbReference>
<feature type="region of interest" description="Disordered" evidence="1">
    <location>
        <begin position="427"/>
        <end position="465"/>
    </location>
</feature>
<evidence type="ECO:0000256" key="1">
    <source>
        <dbReference type="SAM" id="MobiDB-lite"/>
    </source>
</evidence>
<dbReference type="CTD" id="105911499"/>
<dbReference type="Proteomes" id="UP000694680">
    <property type="component" value="Chromosome 12"/>
</dbReference>
<organism evidence="2 3">
    <name type="scientific">Gouania willdenowi</name>
    <name type="common">Blunt-snouted clingfish</name>
    <name type="synonym">Lepadogaster willdenowi</name>
    <dbReference type="NCBI Taxonomy" id="441366"/>
    <lineage>
        <taxon>Eukaryota</taxon>
        <taxon>Metazoa</taxon>
        <taxon>Chordata</taxon>
        <taxon>Craniata</taxon>
        <taxon>Vertebrata</taxon>
        <taxon>Euteleostomi</taxon>
        <taxon>Actinopterygii</taxon>
        <taxon>Neopterygii</taxon>
        <taxon>Teleostei</taxon>
        <taxon>Neoteleostei</taxon>
        <taxon>Acanthomorphata</taxon>
        <taxon>Ovalentaria</taxon>
        <taxon>Blenniimorphae</taxon>
        <taxon>Blenniiformes</taxon>
        <taxon>Gobiesocoidei</taxon>
        <taxon>Gobiesocidae</taxon>
        <taxon>Gobiesocinae</taxon>
        <taxon>Gouania</taxon>
    </lineage>
</organism>
<reference evidence="2" key="2">
    <citation type="submission" date="2025-08" db="UniProtKB">
        <authorList>
            <consortium name="Ensembl"/>
        </authorList>
    </citation>
    <scope>IDENTIFICATION</scope>
</reference>
<dbReference type="PANTHER" id="PTHR35079">
    <property type="entry name" value="LUNG ADENOMA SUSCEPTIBILITY PROTEIN 2"/>
    <property type="match status" value="1"/>
</dbReference>
<feature type="region of interest" description="Disordered" evidence="1">
    <location>
        <begin position="179"/>
        <end position="232"/>
    </location>
</feature>
<reference evidence="2" key="1">
    <citation type="submission" date="2020-06" db="EMBL/GenBank/DDBJ databases">
        <authorList>
            <consortium name="Wellcome Sanger Institute Data Sharing"/>
        </authorList>
    </citation>
    <scope>NUCLEOTIDE SEQUENCE [LARGE SCALE GENOMIC DNA]</scope>
</reference>
<accession>A0A8C5DM06</accession>